<feature type="compositionally biased region" description="Polar residues" evidence="1">
    <location>
        <begin position="207"/>
        <end position="219"/>
    </location>
</feature>
<protein>
    <submittedName>
        <fullName evidence="2">Uncharacterized protein</fullName>
    </submittedName>
</protein>
<evidence type="ECO:0000313" key="2">
    <source>
        <dbReference type="EMBL" id="CAI9160003.1"/>
    </source>
</evidence>
<dbReference type="Proteomes" id="UP001176941">
    <property type="component" value="Chromosome 19"/>
</dbReference>
<accession>A0ABN8YEQ7</accession>
<organism evidence="2 3">
    <name type="scientific">Rangifer tarandus platyrhynchus</name>
    <name type="common">Svalbard reindeer</name>
    <dbReference type="NCBI Taxonomy" id="3082113"/>
    <lineage>
        <taxon>Eukaryota</taxon>
        <taxon>Metazoa</taxon>
        <taxon>Chordata</taxon>
        <taxon>Craniata</taxon>
        <taxon>Vertebrata</taxon>
        <taxon>Euteleostomi</taxon>
        <taxon>Mammalia</taxon>
        <taxon>Eutheria</taxon>
        <taxon>Laurasiatheria</taxon>
        <taxon>Artiodactyla</taxon>
        <taxon>Ruminantia</taxon>
        <taxon>Pecora</taxon>
        <taxon>Cervidae</taxon>
        <taxon>Odocoileinae</taxon>
        <taxon>Rangifer</taxon>
    </lineage>
</organism>
<feature type="region of interest" description="Disordered" evidence="1">
    <location>
        <begin position="152"/>
        <end position="238"/>
    </location>
</feature>
<name>A0ABN8YEQ7_RANTA</name>
<dbReference type="EMBL" id="OX459955">
    <property type="protein sequence ID" value="CAI9160003.1"/>
    <property type="molecule type" value="Genomic_DNA"/>
</dbReference>
<gene>
    <name evidence="2" type="ORF">MRATA1EN1_LOCUS8965</name>
</gene>
<feature type="compositionally biased region" description="Polar residues" evidence="1">
    <location>
        <begin position="15"/>
        <end position="31"/>
    </location>
</feature>
<evidence type="ECO:0000313" key="3">
    <source>
        <dbReference type="Proteomes" id="UP001176941"/>
    </source>
</evidence>
<reference evidence="2" key="1">
    <citation type="submission" date="2023-04" db="EMBL/GenBank/DDBJ databases">
        <authorList>
            <consortium name="ELIXIR-Norway"/>
        </authorList>
    </citation>
    <scope>NUCLEOTIDE SEQUENCE [LARGE SCALE GENOMIC DNA]</scope>
</reference>
<keyword evidence="3" id="KW-1185">Reference proteome</keyword>
<sequence>MTTPWSAGPGWAPPTSAQGCRSSIGTPSPTRGRQEPASRATPLSTCCRPHPQSLPAGSQAVQGQEEEGGRPLASPPSAHRELSCRGTRGPVSGSEGLRGSRGRGPKPEESPRVPSMSAVVCHKQLGLRQEAPGLSLSVASVNGQRVPFALPSRELRVGGTRRKSSAKANPGRRQQALAGRSVTQPRRHTGEGVHLCSFAPRRGRSYSAPTASQGRQSVKATDRLRDGPAQEPGEPRGVGFSVHVLLSGRGRGLPPTRQLYGTWAVF</sequence>
<evidence type="ECO:0000256" key="1">
    <source>
        <dbReference type="SAM" id="MobiDB-lite"/>
    </source>
</evidence>
<feature type="region of interest" description="Disordered" evidence="1">
    <location>
        <begin position="1"/>
        <end position="117"/>
    </location>
</feature>
<proteinExistence type="predicted"/>